<dbReference type="InterPro" id="IPR012349">
    <property type="entry name" value="Split_barrel_FMN-bd"/>
</dbReference>
<organism evidence="1 2">
    <name type="scientific">Suillus plorans</name>
    <dbReference type="NCBI Taxonomy" id="116603"/>
    <lineage>
        <taxon>Eukaryota</taxon>
        <taxon>Fungi</taxon>
        <taxon>Dikarya</taxon>
        <taxon>Basidiomycota</taxon>
        <taxon>Agaricomycotina</taxon>
        <taxon>Agaricomycetes</taxon>
        <taxon>Agaricomycetidae</taxon>
        <taxon>Boletales</taxon>
        <taxon>Suillineae</taxon>
        <taxon>Suillaceae</taxon>
        <taxon>Suillus</taxon>
    </lineage>
</organism>
<evidence type="ECO:0000313" key="2">
    <source>
        <dbReference type="Proteomes" id="UP000719766"/>
    </source>
</evidence>
<sequence>MTRLHDLGYLGQAFCSKVLCSRVRDSSWSSILALGLPQALSHMGYPTSPPFRESTPLILEKPSSQANLQGVTIVIAIDSNIHKVLISGIVQPPIAFVSMMSEESIQNPGIPTPLVSNMLCMLTCLASISLFNTFMNYPPIILFTCNHSTPGRIKDTIANLKNSQGFTVDIISK</sequence>
<accession>A0A9P7J7C1</accession>
<keyword evidence="2" id="KW-1185">Reference proteome</keyword>
<protein>
    <recommendedName>
        <fullName evidence="3">Flavin reductase like domain-containing protein</fullName>
    </recommendedName>
</protein>
<dbReference type="RefSeq" id="XP_041166848.1">
    <property type="nucleotide sequence ID" value="XM_041299557.1"/>
</dbReference>
<dbReference type="Gene3D" id="2.30.110.10">
    <property type="entry name" value="Electron Transport, Fmn-binding Protein, Chain A"/>
    <property type="match status" value="1"/>
</dbReference>
<evidence type="ECO:0008006" key="3">
    <source>
        <dbReference type="Google" id="ProtNLM"/>
    </source>
</evidence>
<dbReference type="GeneID" id="64593321"/>
<dbReference type="EMBL" id="JABBWE010000002">
    <property type="protein sequence ID" value="KAG1806377.1"/>
    <property type="molecule type" value="Genomic_DNA"/>
</dbReference>
<name>A0A9P7J7C1_9AGAM</name>
<dbReference type="OrthoDB" id="2709351at2759"/>
<proteinExistence type="predicted"/>
<comment type="caution">
    <text evidence="1">The sequence shown here is derived from an EMBL/GenBank/DDBJ whole genome shotgun (WGS) entry which is preliminary data.</text>
</comment>
<dbReference type="AlphaFoldDB" id="A0A9P7J7C1"/>
<gene>
    <name evidence="1" type="ORF">HD556DRAFT_1302867</name>
</gene>
<reference evidence="1" key="1">
    <citation type="journal article" date="2020" name="New Phytol.">
        <title>Comparative genomics reveals dynamic genome evolution in host specialist ectomycorrhizal fungi.</title>
        <authorList>
            <person name="Lofgren L.A."/>
            <person name="Nguyen N.H."/>
            <person name="Vilgalys R."/>
            <person name="Ruytinx J."/>
            <person name="Liao H.L."/>
            <person name="Branco S."/>
            <person name="Kuo A."/>
            <person name="LaButti K."/>
            <person name="Lipzen A."/>
            <person name="Andreopoulos W."/>
            <person name="Pangilinan J."/>
            <person name="Riley R."/>
            <person name="Hundley H."/>
            <person name="Na H."/>
            <person name="Barry K."/>
            <person name="Grigoriev I.V."/>
            <person name="Stajich J.E."/>
            <person name="Kennedy P.G."/>
        </authorList>
    </citation>
    <scope>NUCLEOTIDE SEQUENCE</scope>
    <source>
        <strain evidence="1">S12</strain>
    </source>
</reference>
<evidence type="ECO:0000313" key="1">
    <source>
        <dbReference type="EMBL" id="KAG1806377.1"/>
    </source>
</evidence>
<dbReference type="Proteomes" id="UP000719766">
    <property type="component" value="Unassembled WGS sequence"/>
</dbReference>